<dbReference type="KEGG" id="poj:PtoMrB4_21310"/>
<evidence type="ECO:0000313" key="4">
    <source>
        <dbReference type="Proteomes" id="UP000515591"/>
    </source>
</evidence>
<dbReference type="SUPFAM" id="SSF46785">
    <property type="entry name" value="Winged helix' DNA-binding domain"/>
    <property type="match status" value="1"/>
</dbReference>
<reference evidence="1 4" key="1">
    <citation type="submission" date="2019-12" db="EMBL/GenBank/DDBJ databases">
        <title>complete genome sequences of Pseudomonas otitidis str. WP8-S17-CRE-03 isolated from wastewater treatment plant effluent.</title>
        <authorList>
            <person name="Sekizuka T."/>
            <person name="Itokawa K."/>
            <person name="Yatsu K."/>
            <person name="Inamine Y."/>
            <person name="Kuroda M."/>
        </authorList>
    </citation>
    <scope>NUCLEOTIDE SEQUENCE [LARGE SCALE GENOMIC DNA]</scope>
    <source>
        <strain evidence="1 4">WP8-S17-CRE-03</strain>
    </source>
</reference>
<dbReference type="GeneID" id="57397353"/>
<organism evidence="2 3">
    <name type="scientific">Metapseudomonas otitidis</name>
    <dbReference type="NCBI Taxonomy" id="319939"/>
    <lineage>
        <taxon>Bacteria</taxon>
        <taxon>Pseudomonadati</taxon>
        <taxon>Pseudomonadota</taxon>
        <taxon>Gammaproteobacteria</taxon>
        <taxon>Pseudomonadales</taxon>
        <taxon>Pseudomonadaceae</taxon>
        <taxon>Metapseudomonas</taxon>
    </lineage>
</organism>
<dbReference type="Proteomes" id="UP000515591">
    <property type="component" value="Chromosome"/>
</dbReference>
<name>A0A1I0TYW9_9GAMM</name>
<protein>
    <recommendedName>
        <fullName evidence="5">Ferric uptake regulator family protein</fullName>
    </recommendedName>
</protein>
<evidence type="ECO:0000313" key="3">
    <source>
        <dbReference type="Proteomes" id="UP000501237"/>
    </source>
</evidence>
<dbReference type="InterPro" id="IPR036388">
    <property type="entry name" value="WH-like_DNA-bd_sf"/>
</dbReference>
<dbReference type="Proteomes" id="UP000501237">
    <property type="component" value="Chromosome"/>
</dbReference>
<dbReference type="EMBL" id="AP022213">
    <property type="protein sequence ID" value="BBT17389.1"/>
    <property type="molecule type" value="Genomic_DNA"/>
</dbReference>
<dbReference type="InterPro" id="IPR036390">
    <property type="entry name" value="WH_DNA-bd_sf"/>
</dbReference>
<evidence type="ECO:0000313" key="2">
    <source>
        <dbReference type="EMBL" id="BCA28154.1"/>
    </source>
</evidence>
<accession>A0A1I0TYW9</accession>
<proteinExistence type="predicted"/>
<dbReference type="Gene3D" id="1.10.10.10">
    <property type="entry name" value="Winged helix-like DNA-binding domain superfamily/Winged helix DNA-binding domain"/>
    <property type="match status" value="1"/>
</dbReference>
<sequence length="100" mass="10946">MPHSDHSRLRQMLQDAGLKASLPRLKVLEILCDAQNEDGGISTRLLHQRLNAAGEPLSLVSVRQVLGRMLESGLVVPEGHKGYALAPQNAAQWPRSRSMA</sequence>
<reference evidence="2 3" key="2">
    <citation type="journal article" date="2020" name="Microbiol. Resour. Announc.">
        <title>Complete genome sequence of Pseudomonas otitidis strain MrB4, isolated from Lake Biwa in Japan.</title>
        <authorList>
            <person name="Miyazaki K."/>
            <person name="Hase E."/>
            <person name="Maruya T."/>
        </authorList>
    </citation>
    <scope>NUCLEOTIDE SEQUENCE [LARGE SCALE GENOMIC DNA]</scope>
    <source>
        <strain evidence="2 3">MrB4</strain>
    </source>
</reference>
<dbReference type="AlphaFoldDB" id="A0A1I0TYW9"/>
<gene>
    <name evidence="2" type="ORF">PtoMrB4_21310</name>
    <name evidence="1" type="ORF">WP8S17C03_34380</name>
</gene>
<evidence type="ECO:0008006" key="5">
    <source>
        <dbReference type="Google" id="ProtNLM"/>
    </source>
</evidence>
<dbReference type="EMBL" id="AP022642">
    <property type="protein sequence ID" value="BCA28154.1"/>
    <property type="molecule type" value="Genomic_DNA"/>
</dbReference>
<dbReference type="RefSeq" id="WP_044404196.1">
    <property type="nucleotide sequence ID" value="NZ_AP022213.1"/>
</dbReference>
<dbReference type="STRING" id="319939.SAMN05216263_106196"/>
<evidence type="ECO:0000313" key="1">
    <source>
        <dbReference type="EMBL" id="BBT17389.1"/>
    </source>
</evidence>